<dbReference type="CDD" id="cd00586">
    <property type="entry name" value="4HBT"/>
    <property type="match status" value="1"/>
</dbReference>
<accession>A0ABX4U3F2</accession>
<protein>
    <submittedName>
        <fullName evidence="3">Acyl-CoA thioesterase</fullName>
    </submittedName>
</protein>
<organism evidence="3 4">
    <name type="scientific">Pseudomonas plecoglossicida</name>
    <dbReference type="NCBI Taxonomy" id="70775"/>
    <lineage>
        <taxon>Bacteria</taxon>
        <taxon>Pseudomonadati</taxon>
        <taxon>Pseudomonadota</taxon>
        <taxon>Gammaproteobacteria</taxon>
        <taxon>Pseudomonadales</taxon>
        <taxon>Pseudomonadaceae</taxon>
        <taxon>Pseudomonas</taxon>
    </lineage>
</organism>
<dbReference type="InterPro" id="IPR050563">
    <property type="entry name" value="4-hydroxybenzoyl-CoA_TE"/>
</dbReference>
<evidence type="ECO:0000256" key="2">
    <source>
        <dbReference type="ARBA" id="ARBA00022801"/>
    </source>
</evidence>
<dbReference type="SUPFAM" id="SSF54637">
    <property type="entry name" value="Thioesterase/thiol ester dehydrase-isomerase"/>
    <property type="match status" value="1"/>
</dbReference>
<dbReference type="EMBL" id="PJCJ01000008">
    <property type="protein sequence ID" value="PLV13604.1"/>
    <property type="molecule type" value="Genomic_DNA"/>
</dbReference>
<sequence>MMENRISAASRHPRLTERDAYKHWSREQVRWSDTDLVGHVNNLSFAAYCETGRCMFLRPFVEKGSPQRAMMLPAQLVLNFMAEAHWPQVVEIGTGIIAIGNTSCRIGQGLFVEDRCIATSEVTNVMINEETRQPMPIPDWLRDWMKDYLID</sequence>
<dbReference type="Gene3D" id="3.10.129.10">
    <property type="entry name" value="Hotdog Thioesterase"/>
    <property type="match status" value="1"/>
</dbReference>
<evidence type="ECO:0000313" key="3">
    <source>
        <dbReference type="EMBL" id="PLV13604.1"/>
    </source>
</evidence>
<dbReference type="Proteomes" id="UP000234744">
    <property type="component" value="Unassembled WGS sequence"/>
</dbReference>
<dbReference type="PANTHER" id="PTHR31793">
    <property type="entry name" value="4-HYDROXYBENZOYL-COA THIOESTERASE FAMILY MEMBER"/>
    <property type="match status" value="1"/>
</dbReference>
<comment type="similarity">
    <text evidence="1">Belongs to the 4-hydroxybenzoyl-CoA thioesterase family.</text>
</comment>
<name>A0ABX4U3F2_PSEDL</name>
<keyword evidence="4" id="KW-1185">Reference proteome</keyword>
<reference evidence="3 4" key="1">
    <citation type="submission" date="2017-12" db="EMBL/GenBank/DDBJ databases">
        <title>Detection of the carbapenemase gene blaVIM-5 in members of the Pseudomonas putida group isolated from polluted Nigerian wetlands.</title>
        <authorList>
            <person name="Adelowo O."/>
            <person name="Vollmers J."/>
            <person name="Maeusezahl I."/>
            <person name="Kaster A.-K."/>
            <person name="Mueller J.A."/>
        </authorList>
    </citation>
    <scope>NUCLEOTIDE SEQUENCE [LARGE SCALE GENOMIC DNA]</scope>
    <source>
        <strain evidence="3 4">MR69</strain>
    </source>
</reference>
<proteinExistence type="inferred from homology"/>
<evidence type="ECO:0000313" key="4">
    <source>
        <dbReference type="Proteomes" id="UP000234744"/>
    </source>
</evidence>
<evidence type="ECO:0000256" key="1">
    <source>
        <dbReference type="ARBA" id="ARBA00005953"/>
    </source>
</evidence>
<keyword evidence="2" id="KW-0378">Hydrolase</keyword>
<comment type="caution">
    <text evidence="3">The sequence shown here is derived from an EMBL/GenBank/DDBJ whole genome shotgun (WGS) entry which is preliminary data.</text>
</comment>
<dbReference type="Pfam" id="PF13279">
    <property type="entry name" value="4HBT_2"/>
    <property type="match status" value="1"/>
</dbReference>
<gene>
    <name evidence="3" type="ORF">CXG47_15105</name>
</gene>
<dbReference type="PANTHER" id="PTHR31793:SF27">
    <property type="entry name" value="NOVEL THIOESTERASE SUPERFAMILY DOMAIN AND SAPOSIN A-TYPE DOMAIN CONTAINING PROTEIN (0610012H03RIK)"/>
    <property type="match status" value="1"/>
</dbReference>
<dbReference type="InterPro" id="IPR029069">
    <property type="entry name" value="HotDog_dom_sf"/>
</dbReference>